<sequence length="441" mass="46080">MLARDVGKRLGRANALVIGMIVVLSGLFVGMHVHGYTTLSPVDELQHIDYLDRAPGHPEPDDRVGQYALHQQVCRGIDAPGFAPPGCVRGRLDPKIFQESGFNTAAIYTPLYYTVTKVAAGAISLVTPLDDLVTTGRLAGAAWLALGAILVFAVGRRRGLDRGPLAALCALLVSAPALLYPSSTIAPDASALAAGAGLLLALTWWEERPSWRRAALLVGLAAVVALVKLTYLCVVAVIALYLLIRWVRDLRRGERAHGTIVVAVAGAVTALVAAFAWTAYVATLPQITEAELPTMATQFKVADFPWAGLADSIFVLVQPFTNPWVVVGNAQLTALTCTIGSLVLTSGTVAAAVFGVGQERERDLARATLVGALVTGAGLVVMAYVTSGSYVPIPSRYGAALAAPLVLSTAACVRSRSATAILAGLAAVSVVLTFVRLVGIS</sequence>
<evidence type="ECO:0000256" key="1">
    <source>
        <dbReference type="SAM" id="Phobius"/>
    </source>
</evidence>
<keyword evidence="3" id="KW-1185">Reference proteome</keyword>
<feature type="transmembrane region" description="Helical" evidence="1">
    <location>
        <begin position="332"/>
        <end position="357"/>
    </location>
</feature>
<gene>
    <name evidence="2" type="ORF">SAMN04489844_0113</name>
</gene>
<feature type="transmembrane region" description="Helical" evidence="1">
    <location>
        <begin position="134"/>
        <end position="153"/>
    </location>
</feature>
<evidence type="ECO:0000313" key="3">
    <source>
        <dbReference type="Proteomes" id="UP000198742"/>
    </source>
</evidence>
<feature type="transmembrane region" description="Helical" evidence="1">
    <location>
        <begin position="217"/>
        <end position="244"/>
    </location>
</feature>
<dbReference type="EMBL" id="FNRT01000002">
    <property type="protein sequence ID" value="SEB44922.1"/>
    <property type="molecule type" value="Genomic_DNA"/>
</dbReference>
<dbReference type="Proteomes" id="UP000198742">
    <property type="component" value="Unassembled WGS sequence"/>
</dbReference>
<feature type="transmembrane region" description="Helical" evidence="1">
    <location>
        <begin position="256"/>
        <end position="280"/>
    </location>
</feature>
<name>A0A1H4JH42_9ACTN</name>
<feature type="transmembrane region" description="Helical" evidence="1">
    <location>
        <begin position="165"/>
        <end position="183"/>
    </location>
</feature>
<dbReference type="RefSeq" id="WP_139306418.1">
    <property type="nucleotide sequence ID" value="NZ_FNRT01000002.1"/>
</dbReference>
<dbReference type="OrthoDB" id="4824358at2"/>
<feature type="transmembrane region" description="Helical" evidence="1">
    <location>
        <begin position="420"/>
        <end position="439"/>
    </location>
</feature>
<evidence type="ECO:0008006" key="4">
    <source>
        <dbReference type="Google" id="ProtNLM"/>
    </source>
</evidence>
<reference evidence="3" key="1">
    <citation type="submission" date="2016-10" db="EMBL/GenBank/DDBJ databases">
        <authorList>
            <person name="Varghese N."/>
            <person name="Submissions S."/>
        </authorList>
    </citation>
    <scope>NUCLEOTIDE SEQUENCE [LARGE SCALE GENOMIC DNA]</scope>
    <source>
        <strain evidence="3">DSM 22017</strain>
    </source>
</reference>
<keyword evidence="1" id="KW-0812">Transmembrane</keyword>
<organism evidence="2 3">
    <name type="scientific">Nocardioides exalbidus</name>
    <dbReference type="NCBI Taxonomy" id="402596"/>
    <lineage>
        <taxon>Bacteria</taxon>
        <taxon>Bacillati</taxon>
        <taxon>Actinomycetota</taxon>
        <taxon>Actinomycetes</taxon>
        <taxon>Propionibacteriales</taxon>
        <taxon>Nocardioidaceae</taxon>
        <taxon>Nocardioides</taxon>
    </lineage>
</organism>
<keyword evidence="1" id="KW-0472">Membrane</keyword>
<feature type="transmembrane region" description="Helical" evidence="1">
    <location>
        <begin position="12"/>
        <end position="33"/>
    </location>
</feature>
<keyword evidence="1" id="KW-1133">Transmembrane helix</keyword>
<accession>A0A1H4JH42</accession>
<dbReference type="AlphaFoldDB" id="A0A1H4JH42"/>
<evidence type="ECO:0000313" key="2">
    <source>
        <dbReference type="EMBL" id="SEB44922.1"/>
    </source>
</evidence>
<protein>
    <recommendedName>
        <fullName evidence="4">Dolichyl-phosphate-mannose-protein mannosyltransferase</fullName>
    </recommendedName>
</protein>
<feature type="transmembrane region" description="Helical" evidence="1">
    <location>
        <begin position="364"/>
        <end position="385"/>
    </location>
</feature>
<dbReference type="STRING" id="402596.SAMN04489844_0113"/>
<proteinExistence type="predicted"/>